<keyword evidence="3" id="KW-1185">Reference proteome</keyword>
<sequence length="129" mass="14441">NIMSGELPFSDNTFDMIVVRQANRALNEEKWEGFMHECFRVCRPGGWLEALGQSTGIAKTGPCGKELLRCLNHILELDHTSFASIESLSGVFKAAGFPDPIHKRYQLPVGPWGGPLGELVYRNGRNYFE</sequence>
<dbReference type="InterPro" id="IPR029063">
    <property type="entry name" value="SAM-dependent_MTases_sf"/>
</dbReference>
<dbReference type="Pfam" id="PF08241">
    <property type="entry name" value="Methyltransf_11"/>
    <property type="match status" value="1"/>
</dbReference>
<gene>
    <name evidence="2" type="ORF">BJ684DRAFT_4169</name>
</gene>
<dbReference type="AlphaFoldDB" id="A0A4P9Y0B3"/>
<evidence type="ECO:0000313" key="2">
    <source>
        <dbReference type="EMBL" id="RKP11461.1"/>
    </source>
</evidence>
<feature type="non-terminal residue" evidence="2">
    <location>
        <position position="1"/>
    </location>
</feature>
<protein>
    <recommendedName>
        <fullName evidence="1">Methyltransferase type 11 domain-containing protein</fullName>
    </recommendedName>
</protein>
<dbReference type="InterPro" id="IPR013216">
    <property type="entry name" value="Methyltransf_11"/>
</dbReference>
<feature type="non-terminal residue" evidence="2">
    <location>
        <position position="129"/>
    </location>
</feature>
<dbReference type="Proteomes" id="UP000267251">
    <property type="component" value="Unassembled WGS sequence"/>
</dbReference>
<organism evidence="2 3">
    <name type="scientific">Piptocephalis cylindrospora</name>
    <dbReference type="NCBI Taxonomy" id="1907219"/>
    <lineage>
        <taxon>Eukaryota</taxon>
        <taxon>Fungi</taxon>
        <taxon>Fungi incertae sedis</taxon>
        <taxon>Zoopagomycota</taxon>
        <taxon>Zoopagomycotina</taxon>
        <taxon>Zoopagomycetes</taxon>
        <taxon>Zoopagales</taxon>
        <taxon>Piptocephalidaceae</taxon>
        <taxon>Piptocephalis</taxon>
    </lineage>
</organism>
<name>A0A4P9Y0B3_9FUNG</name>
<evidence type="ECO:0000313" key="3">
    <source>
        <dbReference type="Proteomes" id="UP000267251"/>
    </source>
</evidence>
<dbReference type="Gene3D" id="3.40.50.150">
    <property type="entry name" value="Vaccinia Virus protein VP39"/>
    <property type="match status" value="1"/>
</dbReference>
<dbReference type="SUPFAM" id="SSF53335">
    <property type="entry name" value="S-adenosyl-L-methionine-dependent methyltransferases"/>
    <property type="match status" value="1"/>
</dbReference>
<dbReference type="EMBL" id="KZ988891">
    <property type="protein sequence ID" value="RKP11461.1"/>
    <property type="molecule type" value="Genomic_DNA"/>
</dbReference>
<dbReference type="OrthoDB" id="2013972at2759"/>
<dbReference type="GO" id="GO:0008757">
    <property type="term" value="F:S-adenosylmethionine-dependent methyltransferase activity"/>
    <property type="evidence" value="ECO:0007669"/>
    <property type="project" value="InterPro"/>
</dbReference>
<evidence type="ECO:0000259" key="1">
    <source>
        <dbReference type="Pfam" id="PF08241"/>
    </source>
</evidence>
<proteinExistence type="predicted"/>
<accession>A0A4P9Y0B3</accession>
<reference evidence="3" key="1">
    <citation type="journal article" date="2018" name="Nat. Microbiol.">
        <title>Leveraging single-cell genomics to expand the fungal tree of life.</title>
        <authorList>
            <person name="Ahrendt S.R."/>
            <person name="Quandt C.A."/>
            <person name="Ciobanu D."/>
            <person name="Clum A."/>
            <person name="Salamov A."/>
            <person name="Andreopoulos B."/>
            <person name="Cheng J.F."/>
            <person name="Woyke T."/>
            <person name="Pelin A."/>
            <person name="Henrissat B."/>
            <person name="Reynolds N.K."/>
            <person name="Benny G.L."/>
            <person name="Smith M.E."/>
            <person name="James T.Y."/>
            <person name="Grigoriev I.V."/>
        </authorList>
    </citation>
    <scope>NUCLEOTIDE SEQUENCE [LARGE SCALE GENOMIC DNA]</scope>
</reference>
<feature type="domain" description="Methyltransferase type 11" evidence="1">
    <location>
        <begin position="6"/>
        <end position="48"/>
    </location>
</feature>